<comment type="caution">
    <text evidence="3">The sequence shown here is derived from an EMBL/GenBank/DDBJ whole genome shotgun (WGS) entry which is preliminary data.</text>
</comment>
<dbReference type="EMBL" id="JAWIIV010000009">
    <property type="protein sequence ID" value="MEC4720022.1"/>
    <property type="molecule type" value="Genomic_DNA"/>
</dbReference>
<sequence>MKLKMAERSLFAILLRSPWWISFVLAIVLGLLVSAMLPRQYSALGASAGFPFLVIGLIAAWQQLRAPSPARIAQARQTLAAMSWGEVSAAVEQSYRSKGCTIGRYAGNGADFEILGPQGKLLLGCKRWKAARTGIEPLQELVKAAEKESARPVYMALGELTDSARSFAAQHRIAFMQDADLVVLASSTTGAAKSDSR</sequence>
<dbReference type="InterPro" id="IPR007560">
    <property type="entry name" value="Restrct_endonuc_IV_Mrr"/>
</dbReference>
<name>A0ABU6J8N3_9BURK</name>
<evidence type="ECO:0000313" key="3">
    <source>
        <dbReference type="EMBL" id="MEC4720022.1"/>
    </source>
</evidence>
<keyword evidence="3" id="KW-0255">Endonuclease</keyword>
<keyword evidence="1" id="KW-0472">Membrane</keyword>
<dbReference type="Pfam" id="PF04471">
    <property type="entry name" value="Mrr_cat"/>
    <property type="match status" value="1"/>
</dbReference>
<keyword evidence="1" id="KW-1133">Transmembrane helix</keyword>
<gene>
    <name evidence="3" type="ORF">RY831_12740</name>
</gene>
<dbReference type="RefSeq" id="WP_326506737.1">
    <property type="nucleotide sequence ID" value="NZ_JAWIIV010000009.1"/>
</dbReference>
<dbReference type="Proteomes" id="UP001352263">
    <property type="component" value="Unassembled WGS sequence"/>
</dbReference>
<protein>
    <submittedName>
        <fullName evidence="3">Restriction endonuclease</fullName>
        <ecNumber evidence="3">3.1.21.-</ecNumber>
    </submittedName>
</protein>
<feature type="transmembrane region" description="Helical" evidence="1">
    <location>
        <begin position="20"/>
        <end position="37"/>
    </location>
</feature>
<feature type="domain" description="Restriction endonuclease type IV Mrr" evidence="2">
    <location>
        <begin position="80"/>
        <end position="182"/>
    </location>
</feature>
<keyword evidence="1" id="KW-0812">Transmembrane</keyword>
<dbReference type="GO" id="GO:0004519">
    <property type="term" value="F:endonuclease activity"/>
    <property type="evidence" value="ECO:0007669"/>
    <property type="project" value="UniProtKB-KW"/>
</dbReference>
<keyword evidence="3" id="KW-0540">Nuclease</keyword>
<dbReference type="GO" id="GO:0016787">
    <property type="term" value="F:hydrolase activity"/>
    <property type="evidence" value="ECO:0007669"/>
    <property type="project" value="UniProtKB-KW"/>
</dbReference>
<accession>A0ABU6J8N3</accession>
<reference evidence="3 4" key="1">
    <citation type="submission" date="2023-10" db="EMBL/GenBank/DDBJ databases">
        <title>Noviherbaspirillum sp. CPCC 100848 genome assembly.</title>
        <authorList>
            <person name="Li X.Y."/>
            <person name="Fang X.M."/>
        </authorList>
    </citation>
    <scope>NUCLEOTIDE SEQUENCE [LARGE SCALE GENOMIC DNA]</scope>
    <source>
        <strain evidence="3 4">CPCC 100848</strain>
    </source>
</reference>
<feature type="transmembrane region" description="Helical" evidence="1">
    <location>
        <begin position="43"/>
        <end position="61"/>
    </location>
</feature>
<proteinExistence type="predicted"/>
<organism evidence="3 4">
    <name type="scientific">Noviherbaspirillum album</name>
    <dbReference type="NCBI Taxonomy" id="3080276"/>
    <lineage>
        <taxon>Bacteria</taxon>
        <taxon>Pseudomonadati</taxon>
        <taxon>Pseudomonadota</taxon>
        <taxon>Betaproteobacteria</taxon>
        <taxon>Burkholderiales</taxon>
        <taxon>Oxalobacteraceae</taxon>
        <taxon>Noviherbaspirillum</taxon>
    </lineage>
</organism>
<evidence type="ECO:0000313" key="4">
    <source>
        <dbReference type="Proteomes" id="UP001352263"/>
    </source>
</evidence>
<evidence type="ECO:0000259" key="2">
    <source>
        <dbReference type="Pfam" id="PF04471"/>
    </source>
</evidence>
<dbReference type="EC" id="3.1.21.-" evidence="3"/>
<evidence type="ECO:0000256" key="1">
    <source>
        <dbReference type="SAM" id="Phobius"/>
    </source>
</evidence>
<keyword evidence="3" id="KW-0378">Hydrolase</keyword>
<keyword evidence="4" id="KW-1185">Reference proteome</keyword>